<dbReference type="EMBL" id="CP021422">
    <property type="protein sequence ID" value="ASB39730.1"/>
    <property type="molecule type" value="Genomic_DNA"/>
</dbReference>
<dbReference type="Proteomes" id="UP000196710">
    <property type="component" value="Chromosome"/>
</dbReference>
<dbReference type="Pfam" id="PF00395">
    <property type="entry name" value="SLH"/>
    <property type="match status" value="1"/>
</dbReference>
<keyword evidence="1" id="KW-0677">Repeat</keyword>
<sequence>MAASEGLFSGTSATTFAPNEAMTRGMFVAVLGNKTKFHS</sequence>
<evidence type="ECO:0000313" key="4">
    <source>
        <dbReference type="EMBL" id="QQR29024.1"/>
    </source>
</evidence>
<dbReference type="Proteomes" id="UP000596035">
    <property type="component" value="Chromosome"/>
</dbReference>
<name>A0A1Z2XMR9_9FIRM</name>
<evidence type="ECO:0000313" key="6">
    <source>
        <dbReference type="Proteomes" id="UP000596035"/>
    </source>
</evidence>
<accession>A0A1Z2XMR9</accession>
<reference evidence="5" key="2">
    <citation type="submission" date="2017-05" db="EMBL/GenBank/DDBJ databases">
        <title>Improved OligoMM genomes.</title>
        <authorList>
            <person name="Garzetti D."/>
        </authorList>
    </citation>
    <scope>NUCLEOTIDE SEQUENCE [LARGE SCALE GENOMIC DNA]</scope>
    <source>
        <strain evidence="5">KB18</strain>
    </source>
</reference>
<reference evidence="3" key="1">
    <citation type="journal article" date="2017" name="Genome Announc.">
        <title>High-Quality Whole-Genome Sequences of the Oligo-Mouse-Microbiota Bacterial Community.</title>
        <authorList>
            <person name="Garzetti D."/>
            <person name="Brugiroux S."/>
            <person name="Bunk B."/>
            <person name="Pukall R."/>
            <person name="McCoy K.D."/>
            <person name="Macpherson A.J."/>
            <person name="Stecher B."/>
        </authorList>
    </citation>
    <scope>NUCLEOTIDE SEQUENCE</scope>
    <source>
        <strain evidence="3">KB18</strain>
    </source>
</reference>
<keyword evidence="5" id="KW-1185">Reference proteome</keyword>
<reference evidence="4 6" key="3">
    <citation type="submission" date="2020-11" db="EMBL/GenBank/DDBJ databases">
        <title>Closed and high quality bacterial genomes of the OMM12 community.</title>
        <authorList>
            <person name="Marbouty M."/>
            <person name="Lamy-Besnier Q."/>
            <person name="Debarbieux L."/>
            <person name="Koszul R."/>
        </authorList>
    </citation>
    <scope>NUCLEOTIDE SEQUENCE [LARGE SCALE GENOMIC DNA]</scope>
    <source>
        <strain evidence="4 6">KB18</strain>
    </source>
</reference>
<proteinExistence type="predicted"/>
<evidence type="ECO:0000313" key="5">
    <source>
        <dbReference type="Proteomes" id="UP000196710"/>
    </source>
</evidence>
<dbReference type="EMBL" id="CP065321">
    <property type="protein sequence ID" value="QQR29024.1"/>
    <property type="molecule type" value="Genomic_DNA"/>
</dbReference>
<dbReference type="AlphaFoldDB" id="A0A1Z2XMR9"/>
<feature type="domain" description="SLH" evidence="2">
    <location>
        <begin position="2"/>
        <end position="25"/>
    </location>
</feature>
<dbReference type="KEGG" id="amur:ADH66_03105"/>
<protein>
    <submittedName>
        <fullName evidence="4">S-layer homology domain-containing protein</fullName>
    </submittedName>
</protein>
<evidence type="ECO:0000313" key="3">
    <source>
        <dbReference type="EMBL" id="ASB39730.1"/>
    </source>
</evidence>
<gene>
    <name evidence="3" type="ORF">ADH66_03105</name>
    <name evidence="4" type="ORF">I5Q82_13165</name>
</gene>
<dbReference type="InterPro" id="IPR001119">
    <property type="entry name" value="SLH_dom"/>
</dbReference>
<evidence type="ECO:0000259" key="2">
    <source>
        <dbReference type="Pfam" id="PF00395"/>
    </source>
</evidence>
<organism evidence="4 6">
    <name type="scientific">Acutalibacter muris</name>
    <dbReference type="NCBI Taxonomy" id="1796620"/>
    <lineage>
        <taxon>Bacteria</taxon>
        <taxon>Bacillati</taxon>
        <taxon>Bacillota</taxon>
        <taxon>Clostridia</taxon>
        <taxon>Eubacteriales</taxon>
        <taxon>Acutalibacteraceae</taxon>
        <taxon>Acutalibacter</taxon>
    </lineage>
</organism>
<dbReference type="RefSeq" id="WP_084384269.1">
    <property type="nucleotide sequence ID" value="NZ_CP021422.1"/>
</dbReference>
<evidence type="ECO:0000256" key="1">
    <source>
        <dbReference type="ARBA" id="ARBA00022737"/>
    </source>
</evidence>